<dbReference type="PROSITE" id="PS50088">
    <property type="entry name" value="ANK_REPEAT"/>
    <property type="match status" value="1"/>
</dbReference>
<evidence type="ECO:0000313" key="4">
    <source>
        <dbReference type="EMBL" id="CAI3990872.1"/>
    </source>
</evidence>
<keyword evidence="1" id="KW-0040">ANK repeat</keyword>
<dbReference type="Pfam" id="PF00561">
    <property type="entry name" value="Abhydrolase_1"/>
    <property type="match status" value="1"/>
</dbReference>
<dbReference type="Pfam" id="PF00023">
    <property type="entry name" value="Ank"/>
    <property type="match status" value="1"/>
</dbReference>
<dbReference type="Gene3D" id="1.25.40.20">
    <property type="entry name" value="Ankyrin repeat-containing domain"/>
    <property type="match status" value="2"/>
</dbReference>
<dbReference type="EMBL" id="CAMXCT010001524">
    <property type="protein sequence ID" value="CAI3990872.1"/>
    <property type="molecule type" value="Genomic_DNA"/>
</dbReference>
<dbReference type="AlphaFoldDB" id="A0A9P1CEP8"/>
<dbReference type="SUPFAM" id="SSF48403">
    <property type="entry name" value="Ankyrin repeat"/>
    <property type="match status" value="1"/>
</dbReference>
<dbReference type="GO" id="GO:0015994">
    <property type="term" value="P:chlorophyll metabolic process"/>
    <property type="evidence" value="ECO:0007669"/>
    <property type="project" value="TreeGrafter"/>
</dbReference>
<dbReference type="SMART" id="SM00248">
    <property type="entry name" value="ANK"/>
    <property type="match status" value="5"/>
</dbReference>
<accession>A0A9P1CEP8</accession>
<dbReference type="Gene3D" id="3.40.50.1820">
    <property type="entry name" value="alpha/beta hydrolase"/>
    <property type="match status" value="2"/>
</dbReference>
<feature type="domain" description="AB hydrolase-1" evidence="3">
    <location>
        <begin position="717"/>
        <end position="920"/>
    </location>
</feature>
<evidence type="ECO:0000256" key="1">
    <source>
        <dbReference type="PROSITE-ProRule" id="PRU00023"/>
    </source>
</evidence>
<dbReference type="OrthoDB" id="410310at2759"/>
<dbReference type="PROSITE" id="PS50297">
    <property type="entry name" value="ANK_REP_REGION"/>
    <property type="match status" value="1"/>
</dbReference>
<name>A0A9P1CEP8_9DINO</name>
<dbReference type="Proteomes" id="UP001152797">
    <property type="component" value="Unassembled WGS sequence"/>
</dbReference>
<dbReference type="InterPro" id="IPR029058">
    <property type="entry name" value="AB_hydrolase_fold"/>
</dbReference>
<evidence type="ECO:0000313" key="5">
    <source>
        <dbReference type="EMBL" id="CAL1144247.1"/>
    </source>
</evidence>
<reference evidence="5" key="2">
    <citation type="submission" date="2024-04" db="EMBL/GenBank/DDBJ databases">
        <authorList>
            <person name="Chen Y."/>
            <person name="Shah S."/>
            <person name="Dougan E. K."/>
            <person name="Thang M."/>
            <person name="Chan C."/>
        </authorList>
    </citation>
    <scope>NUCLEOTIDE SEQUENCE [LARGE SCALE GENOMIC DNA]</scope>
</reference>
<dbReference type="InterPro" id="IPR036770">
    <property type="entry name" value="Ankyrin_rpt-contain_sf"/>
</dbReference>
<dbReference type="PANTHER" id="PTHR46438">
    <property type="entry name" value="ALPHA/BETA-HYDROLASES SUPERFAMILY PROTEIN"/>
    <property type="match status" value="1"/>
</dbReference>
<protein>
    <recommendedName>
        <fullName evidence="2 3">AB hydrolase-1 domain-containing protein</fullName>
    </recommendedName>
</protein>
<feature type="repeat" description="ANK" evidence="1">
    <location>
        <begin position="674"/>
        <end position="706"/>
    </location>
</feature>
<proteinExistence type="predicted"/>
<reference evidence="4" key="1">
    <citation type="submission" date="2022-10" db="EMBL/GenBank/DDBJ databases">
        <authorList>
            <person name="Chen Y."/>
            <person name="Dougan E. K."/>
            <person name="Chan C."/>
            <person name="Rhodes N."/>
            <person name="Thang M."/>
        </authorList>
    </citation>
    <scope>NUCLEOTIDE SEQUENCE</scope>
</reference>
<evidence type="ECO:0000259" key="3">
    <source>
        <dbReference type="Pfam" id="PF12697"/>
    </source>
</evidence>
<sequence>MTWGELQFPAPAEEWRGHQIRCITAAGDGSKQIQIVLVHGPLGGNPGFGGSIEYWRRLFPVLSEEGYTVHAFDLLGLGLSEKPPMEYSIELWAEQVKDFLTKLGTENVAWPREAGLVERALFFFLGRSLAMSWVGSVCSPSRSTKLADYAASVARTNKRSMAGGAGAGGLLFPMHVVAVDLMLRFSDVRPHEELLAEGLLTMFVEAMGQAIFVSHQWLSAKHPDPKGLQFRVLQDALRNILSGASKISIDVSTEIFFGRPAINSAAKMRSTPLFVWYDYFSCPQHPESKKLREDAIQSIPEYIAKCEHFMVLTPPLNHVEQAEMLSRYSWSERGWCRAERMARELSSEGLVILVQNSTQQTLLPQYESVLYSPGKGHFTVESDREKIAVVTQKMVLKKLMGYLEQGDLHNYRFFLNQQPIRLDSLPAEPLNNLVPDFRTEIDPAVDPKGFALATFMHQNGFLSITEYDKGGWSPLCFAAMNGDPVLVSALLEKKASPNDATKKSKILAHMPNQMTVLCLATCFRNNEALSILLEARAEVNGRDARGDGALHWACVSDNAEGVRILLEAGHDPFMLAGPGASPWATACSTGSIRAAKELLYRVKGLELRHSFFWCLMFHGGSKAMVNTLIDAGADIDERYYTDFTNPAMLLVLRMYSLKHYWSPSRLTLLAHHHFGATPLMFSVMNGHFEAAIVLVKAGARLDLRNARGKTACDLATDMQAPSDLVVLVGNSFGSLISLLAASEQRPKGIVMLNCAVGMNNKNMVKSPKMNNLQRFFAKLALGLVDLIFRSPILDAAFKSFANKEQVSALLKNLYPTNPAAVDDELAEGFVQPSQTPGALDVLRQIYTGNPGPTPMEILAGGRMADLPMKVIWGDQDTLTPIKGDVGSFLTEQAKERSSIDFEIISAGHLPHDENPEAVNKAVLAWLAKEPWRSS</sequence>
<dbReference type="EMBL" id="CAMXCT020001524">
    <property type="protein sequence ID" value="CAL1144247.1"/>
    <property type="molecule type" value="Genomic_DNA"/>
</dbReference>
<gene>
    <name evidence="4" type="ORF">C1SCF055_LOCUS17824</name>
</gene>
<dbReference type="InterPro" id="IPR002110">
    <property type="entry name" value="Ankyrin_rpt"/>
</dbReference>
<keyword evidence="6" id="KW-1185">Reference proteome</keyword>
<dbReference type="PANTHER" id="PTHR46438:SF2">
    <property type="entry name" value="ALPHA_BETA-HYDROLASES SUPERFAMILY PROTEIN"/>
    <property type="match status" value="1"/>
</dbReference>
<dbReference type="EMBL" id="CAMXCT030001524">
    <property type="protein sequence ID" value="CAL4778184.1"/>
    <property type="molecule type" value="Genomic_DNA"/>
</dbReference>
<dbReference type="Pfam" id="PF12697">
    <property type="entry name" value="Abhydrolase_6"/>
    <property type="match status" value="1"/>
</dbReference>
<organism evidence="4">
    <name type="scientific">Cladocopium goreaui</name>
    <dbReference type="NCBI Taxonomy" id="2562237"/>
    <lineage>
        <taxon>Eukaryota</taxon>
        <taxon>Sar</taxon>
        <taxon>Alveolata</taxon>
        <taxon>Dinophyceae</taxon>
        <taxon>Suessiales</taxon>
        <taxon>Symbiodiniaceae</taxon>
        <taxon>Cladocopium</taxon>
    </lineage>
</organism>
<dbReference type="Pfam" id="PF12796">
    <property type="entry name" value="Ank_2"/>
    <property type="match status" value="1"/>
</dbReference>
<comment type="caution">
    <text evidence="4">The sequence shown here is derived from an EMBL/GenBank/DDBJ whole genome shotgun (WGS) entry which is preliminary data.</text>
</comment>
<dbReference type="SUPFAM" id="SSF53474">
    <property type="entry name" value="alpha/beta-Hydrolases"/>
    <property type="match status" value="2"/>
</dbReference>
<evidence type="ECO:0000259" key="2">
    <source>
        <dbReference type="Pfam" id="PF00561"/>
    </source>
</evidence>
<feature type="domain" description="AB hydrolase-1" evidence="2">
    <location>
        <begin position="46"/>
        <end position="109"/>
    </location>
</feature>
<dbReference type="GO" id="GO:0009507">
    <property type="term" value="C:chloroplast"/>
    <property type="evidence" value="ECO:0007669"/>
    <property type="project" value="TreeGrafter"/>
</dbReference>
<dbReference type="GO" id="GO:0047746">
    <property type="term" value="F:chlorophyllase activity"/>
    <property type="evidence" value="ECO:0007669"/>
    <property type="project" value="TreeGrafter"/>
</dbReference>
<dbReference type="InterPro" id="IPR000073">
    <property type="entry name" value="AB_hydrolase_1"/>
</dbReference>
<evidence type="ECO:0000313" key="6">
    <source>
        <dbReference type="Proteomes" id="UP001152797"/>
    </source>
</evidence>